<feature type="transmembrane region" description="Helical" evidence="7">
    <location>
        <begin position="593"/>
        <end position="612"/>
    </location>
</feature>
<dbReference type="InterPro" id="IPR058650">
    <property type="entry name" value="Msy1/2-like"/>
</dbReference>
<dbReference type="EMBL" id="KZ819606">
    <property type="protein sequence ID" value="PWN31948.1"/>
    <property type="molecule type" value="Genomic_DNA"/>
</dbReference>
<feature type="compositionally biased region" description="Basic residues" evidence="6">
    <location>
        <begin position="122"/>
        <end position="131"/>
    </location>
</feature>
<sequence>MSSLPYVRRDEADPSSIPLDSLRAPNAPGMQSQSSFDSATSNPNPPAHHIHQHGPMNPHFYEGIQPGYEGDQSYENSGHQRGKDSKGSVQYDTLVDKDKNPYLTEKYTHSQNDYPPQQGKSSSHHHHYSHHHLNDEGEEWDSSGDETDDFDWNTDDSDDEEEEIDNKGKRVIRAKRGRRVWLWLMRLARPVRVFVFGLFGTAIAMVPFIVTTAAFKNNPVRVQVQTWSIWIAIIWAAACGTFLVLDWFPPLVLKLGVAFYGKAPPAFKTYVEVFIAIMIWIKLVLCITWAWISLGGILAVQFTSQPRPAYFKWILLTIKALFASGIVLTAEKFALQLVAINFHKVSLKERLETNQSALKALDRLADSKYLASGKNSKRNTGIWGQKFGFGSRPQSPGANVALGHHKNASQSGGYFGNSAARDGSPLQEQQVADDSGTPKEKKGTRTPKQLNEKEMRRQNFASQLTDALQTATMKDSKLYRNKRMLSARRLAKKLFTAVGHHRTTLVAEDFEPFFDSSEEAREAFKHFDADGNGDVSKQEFRDGVQRIFRERRALATSLKDASSAVQKLDGVLLGIALIIMIFIWLLIFNGNNTVANIAPLSTFVVGFSFIFGNSAKTLFESMVFIFATHPYDVGDLVCVDENFMFVVEFGLISTTFRTVMNETIVAPNALLSSQKMIFNCRRSGNQWEVTSVQVGYDSTLLEMIDELRSRMRAYVKEHDREWGGGMEINLNAIETETNSIELTVAMEHKGNWQDWGQRWTRRTQLMRQLKDELENLGITYQLPKQPVSFTLRPGQSPHVPRGPQMPSAGGSNNTFLPVGGVGKVQLTKADQLAALKKK</sequence>
<evidence type="ECO:0000256" key="7">
    <source>
        <dbReference type="SAM" id="Phobius"/>
    </source>
</evidence>
<dbReference type="SMART" id="SM00054">
    <property type="entry name" value="EFh"/>
    <property type="match status" value="1"/>
</dbReference>
<feature type="region of interest" description="Disordered" evidence="6">
    <location>
        <begin position="1"/>
        <end position="90"/>
    </location>
</feature>
<evidence type="ECO:0000256" key="1">
    <source>
        <dbReference type="ARBA" id="ARBA00004370"/>
    </source>
</evidence>
<dbReference type="Gene3D" id="1.10.238.10">
    <property type="entry name" value="EF-hand"/>
    <property type="match status" value="1"/>
</dbReference>
<evidence type="ECO:0000256" key="3">
    <source>
        <dbReference type="ARBA" id="ARBA00022837"/>
    </source>
</evidence>
<feature type="region of interest" description="Disordered" evidence="6">
    <location>
        <begin position="791"/>
        <end position="812"/>
    </location>
</feature>
<dbReference type="PANTHER" id="PTHR31323">
    <property type="entry name" value="MECHANOSENSITIVE ION CHANNEL PROTEIN MSY2"/>
    <property type="match status" value="1"/>
</dbReference>
<dbReference type="Proteomes" id="UP000245771">
    <property type="component" value="Unassembled WGS sequence"/>
</dbReference>
<feature type="transmembrane region" description="Helical" evidence="7">
    <location>
        <begin position="568"/>
        <end position="587"/>
    </location>
</feature>
<proteinExistence type="predicted"/>
<dbReference type="Pfam" id="PF00036">
    <property type="entry name" value="EF-hand_1"/>
    <property type="match status" value="1"/>
</dbReference>
<keyword evidence="3" id="KW-0106">Calcium</keyword>
<dbReference type="GO" id="GO:0016020">
    <property type="term" value="C:membrane"/>
    <property type="evidence" value="ECO:0007669"/>
    <property type="project" value="UniProtKB-SubCell"/>
</dbReference>
<reference evidence="9 10" key="1">
    <citation type="journal article" date="2018" name="Mol. Biol. Evol.">
        <title>Broad Genomic Sampling Reveals a Smut Pathogenic Ancestry of the Fungal Clade Ustilaginomycotina.</title>
        <authorList>
            <person name="Kijpornyongpan T."/>
            <person name="Mondo S.J."/>
            <person name="Barry K."/>
            <person name="Sandor L."/>
            <person name="Lee J."/>
            <person name="Lipzen A."/>
            <person name="Pangilinan J."/>
            <person name="LaButti K."/>
            <person name="Hainaut M."/>
            <person name="Henrissat B."/>
            <person name="Grigoriev I.V."/>
            <person name="Spatafora J.W."/>
            <person name="Aime M.C."/>
        </authorList>
    </citation>
    <scope>NUCLEOTIDE SEQUENCE [LARGE SCALE GENOMIC DNA]</scope>
    <source>
        <strain evidence="9 10">MCA 3882</strain>
    </source>
</reference>
<evidence type="ECO:0000256" key="2">
    <source>
        <dbReference type="ARBA" id="ARBA00022692"/>
    </source>
</evidence>
<keyword evidence="2 7" id="KW-0812">Transmembrane</keyword>
<dbReference type="Pfam" id="PF25886">
    <property type="entry name" value="Msy1"/>
    <property type="match status" value="1"/>
</dbReference>
<feature type="compositionally biased region" description="Polar residues" evidence="6">
    <location>
        <begin position="29"/>
        <end position="42"/>
    </location>
</feature>
<dbReference type="InterPro" id="IPR002048">
    <property type="entry name" value="EF_hand_dom"/>
</dbReference>
<feature type="transmembrane region" description="Helical" evidence="7">
    <location>
        <begin position="269"/>
        <end position="290"/>
    </location>
</feature>
<feature type="compositionally biased region" description="Polar residues" evidence="6">
    <location>
        <begin position="109"/>
        <end position="120"/>
    </location>
</feature>
<evidence type="ECO:0000256" key="6">
    <source>
        <dbReference type="SAM" id="MobiDB-lite"/>
    </source>
</evidence>
<dbReference type="GeneID" id="37018841"/>
<dbReference type="AlphaFoldDB" id="A0A316V4K3"/>
<protein>
    <recommendedName>
        <fullName evidence="8">EF-hand domain-containing protein</fullName>
    </recommendedName>
</protein>
<dbReference type="Gene3D" id="2.30.30.60">
    <property type="match status" value="1"/>
</dbReference>
<feature type="region of interest" description="Disordered" evidence="6">
    <location>
        <begin position="106"/>
        <end position="166"/>
    </location>
</feature>
<feature type="transmembrane region" description="Helical" evidence="7">
    <location>
        <begin position="227"/>
        <end position="248"/>
    </location>
</feature>
<dbReference type="InterPro" id="IPR011992">
    <property type="entry name" value="EF-hand-dom_pair"/>
</dbReference>
<feature type="transmembrane region" description="Helical" evidence="7">
    <location>
        <begin position="193"/>
        <end position="215"/>
    </location>
</feature>
<keyword evidence="4 7" id="KW-1133">Transmembrane helix</keyword>
<evidence type="ECO:0000256" key="5">
    <source>
        <dbReference type="ARBA" id="ARBA00023136"/>
    </source>
</evidence>
<dbReference type="SUPFAM" id="SSF47473">
    <property type="entry name" value="EF-hand"/>
    <property type="match status" value="1"/>
</dbReference>
<dbReference type="RefSeq" id="XP_025352250.1">
    <property type="nucleotide sequence ID" value="XM_025497060.1"/>
</dbReference>
<evidence type="ECO:0000313" key="10">
    <source>
        <dbReference type="Proteomes" id="UP000245771"/>
    </source>
</evidence>
<evidence type="ECO:0000313" key="9">
    <source>
        <dbReference type="EMBL" id="PWN31948.1"/>
    </source>
</evidence>
<feature type="region of interest" description="Disordered" evidence="6">
    <location>
        <begin position="411"/>
        <end position="454"/>
    </location>
</feature>
<keyword evidence="5 7" id="KW-0472">Membrane</keyword>
<feature type="compositionally biased region" description="Acidic residues" evidence="6">
    <location>
        <begin position="136"/>
        <end position="164"/>
    </location>
</feature>
<dbReference type="GO" id="GO:0005509">
    <property type="term" value="F:calcium ion binding"/>
    <property type="evidence" value="ECO:0007669"/>
    <property type="project" value="InterPro"/>
</dbReference>
<evidence type="ECO:0000259" key="8">
    <source>
        <dbReference type="PROSITE" id="PS50222"/>
    </source>
</evidence>
<name>A0A316V4K3_9BASI</name>
<dbReference type="InParanoid" id="A0A316V4K3"/>
<dbReference type="Pfam" id="PF00924">
    <property type="entry name" value="MS_channel_2nd"/>
    <property type="match status" value="1"/>
</dbReference>
<organism evidence="9 10">
    <name type="scientific">Meira miltonrushii</name>
    <dbReference type="NCBI Taxonomy" id="1280837"/>
    <lineage>
        <taxon>Eukaryota</taxon>
        <taxon>Fungi</taxon>
        <taxon>Dikarya</taxon>
        <taxon>Basidiomycota</taxon>
        <taxon>Ustilaginomycotina</taxon>
        <taxon>Exobasidiomycetes</taxon>
        <taxon>Exobasidiales</taxon>
        <taxon>Brachybasidiaceae</taxon>
        <taxon>Meira</taxon>
    </lineage>
</organism>
<keyword evidence="10" id="KW-1185">Reference proteome</keyword>
<dbReference type="InterPro" id="IPR018247">
    <property type="entry name" value="EF_Hand_1_Ca_BS"/>
</dbReference>
<dbReference type="GO" id="GO:0006874">
    <property type="term" value="P:intracellular calcium ion homeostasis"/>
    <property type="evidence" value="ECO:0007669"/>
    <property type="project" value="TreeGrafter"/>
</dbReference>
<dbReference type="InterPro" id="IPR006685">
    <property type="entry name" value="MscS_channel_2nd"/>
</dbReference>
<dbReference type="GO" id="GO:0005262">
    <property type="term" value="F:calcium channel activity"/>
    <property type="evidence" value="ECO:0007669"/>
    <property type="project" value="TreeGrafter"/>
</dbReference>
<accession>A0A316V4K3</accession>
<comment type="subcellular location">
    <subcellularLocation>
        <location evidence="1">Membrane</location>
    </subcellularLocation>
</comment>
<dbReference type="InterPro" id="IPR010920">
    <property type="entry name" value="LSM_dom_sf"/>
</dbReference>
<feature type="transmembrane region" description="Helical" evidence="7">
    <location>
        <begin position="310"/>
        <end position="330"/>
    </location>
</feature>
<dbReference type="CDD" id="cd00051">
    <property type="entry name" value="EFh"/>
    <property type="match status" value="1"/>
</dbReference>
<gene>
    <name evidence="9" type="ORF">FA14DRAFT_138455</name>
</gene>
<dbReference type="PANTHER" id="PTHR31323:SF11">
    <property type="entry name" value="EF-HAND DOMAIN-CONTAINING PROTEIN"/>
    <property type="match status" value="1"/>
</dbReference>
<dbReference type="InterPro" id="IPR023408">
    <property type="entry name" value="MscS_beta-dom_sf"/>
</dbReference>
<dbReference type="OrthoDB" id="544685at2759"/>
<dbReference type="PROSITE" id="PS00018">
    <property type="entry name" value="EF_HAND_1"/>
    <property type="match status" value="1"/>
</dbReference>
<dbReference type="SUPFAM" id="SSF50182">
    <property type="entry name" value="Sm-like ribonucleoproteins"/>
    <property type="match status" value="1"/>
</dbReference>
<dbReference type="PROSITE" id="PS50222">
    <property type="entry name" value="EF_HAND_2"/>
    <property type="match status" value="1"/>
</dbReference>
<evidence type="ECO:0000256" key="4">
    <source>
        <dbReference type="ARBA" id="ARBA00022989"/>
    </source>
</evidence>
<feature type="domain" description="EF-hand" evidence="8">
    <location>
        <begin position="515"/>
        <end position="550"/>
    </location>
</feature>